<dbReference type="Proteomes" id="UP000003505">
    <property type="component" value="Unassembled WGS sequence"/>
</dbReference>
<evidence type="ECO:0000313" key="2">
    <source>
        <dbReference type="Proteomes" id="UP000003505"/>
    </source>
</evidence>
<name>C9LXZ1_SELS3</name>
<reference evidence="1 2" key="1">
    <citation type="submission" date="2009-09" db="EMBL/GenBank/DDBJ databases">
        <authorList>
            <person name="Weinstock G."/>
            <person name="Sodergren E."/>
            <person name="Clifton S."/>
            <person name="Fulton L."/>
            <person name="Fulton B."/>
            <person name="Courtney L."/>
            <person name="Fronick C."/>
            <person name="Harrison M."/>
            <person name="Strong C."/>
            <person name="Farmer C."/>
            <person name="Delahaunty K."/>
            <person name="Markovic C."/>
            <person name="Hall O."/>
            <person name="Minx P."/>
            <person name="Tomlinson C."/>
            <person name="Mitreva M."/>
            <person name="Nelson J."/>
            <person name="Hou S."/>
            <person name="Wollam A."/>
            <person name="Pepin K.H."/>
            <person name="Johnson M."/>
            <person name="Bhonagiri V."/>
            <person name="Nash W.E."/>
            <person name="Warren W."/>
            <person name="Chinwalla A."/>
            <person name="Mardis E.R."/>
            <person name="Wilson R.K."/>
        </authorList>
    </citation>
    <scope>NUCLEOTIDE SEQUENCE [LARGE SCALE GENOMIC DNA]</scope>
    <source>
        <strain evidence="2">ATCC 35185 / DSM 20758 / VPI D19B-28</strain>
    </source>
</reference>
<gene>
    <name evidence="1" type="ORF">SELSPUOL_02351</name>
</gene>
<organism evidence="1 2">
    <name type="scientific">Selenomonas sputigena (strain ATCC 35185 / DSM 20758 / CCUG 44933 / VPI D19B-28)</name>
    <dbReference type="NCBI Taxonomy" id="546271"/>
    <lineage>
        <taxon>Bacteria</taxon>
        <taxon>Bacillati</taxon>
        <taxon>Bacillota</taxon>
        <taxon>Negativicutes</taxon>
        <taxon>Selenomonadales</taxon>
        <taxon>Selenomonadaceae</taxon>
        <taxon>Selenomonas</taxon>
    </lineage>
</organism>
<sequence>MMCLLIICARFKNASVYYRIKSICWQIKNAGFSPEKLDIVVLRKDYWHILMIF</sequence>
<evidence type="ECO:0000313" key="1">
    <source>
        <dbReference type="EMBL" id="EEX76186.1"/>
    </source>
</evidence>
<dbReference type="AlphaFoldDB" id="C9LXZ1"/>
<accession>C9LXZ1</accession>
<dbReference type="EMBL" id="ACKP02000050">
    <property type="protein sequence ID" value="EEX76186.1"/>
    <property type="molecule type" value="Genomic_DNA"/>
</dbReference>
<protein>
    <submittedName>
        <fullName evidence="1">Uncharacterized protein</fullName>
    </submittedName>
</protein>
<proteinExistence type="predicted"/>
<comment type="caution">
    <text evidence="1">The sequence shown here is derived from an EMBL/GenBank/DDBJ whole genome shotgun (WGS) entry which is preliminary data.</text>
</comment>